<gene>
    <name evidence="1" type="ORF">HII31_06427</name>
</gene>
<comment type="caution">
    <text evidence="1">The sequence shown here is derived from an EMBL/GenBank/DDBJ whole genome shotgun (WGS) entry which is preliminary data.</text>
</comment>
<dbReference type="EMBL" id="JABCIY010000148">
    <property type="protein sequence ID" value="KAF7192395.1"/>
    <property type="molecule type" value="Genomic_DNA"/>
</dbReference>
<evidence type="ECO:0000313" key="2">
    <source>
        <dbReference type="Proteomes" id="UP000660729"/>
    </source>
</evidence>
<dbReference type="InterPro" id="IPR036770">
    <property type="entry name" value="Ankyrin_rpt-contain_sf"/>
</dbReference>
<dbReference type="AlphaFoldDB" id="A0A8H6VMQ8"/>
<evidence type="ECO:0000313" key="1">
    <source>
        <dbReference type="EMBL" id="KAF7192395.1"/>
    </source>
</evidence>
<name>A0A8H6VMQ8_9PEZI</name>
<dbReference type="OrthoDB" id="3649665at2759"/>
<dbReference type="SUPFAM" id="SSF48403">
    <property type="entry name" value="Ankyrin repeat"/>
    <property type="match status" value="1"/>
</dbReference>
<keyword evidence="2" id="KW-1185">Reference proteome</keyword>
<protein>
    <recommendedName>
        <fullName evidence="3">Ankyrin repeat protein</fullName>
    </recommendedName>
</protein>
<dbReference type="InterPro" id="IPR002110">
    <property type="entry name" value="Ankyrin_rpt"/>
</dbReference>
<sequence>MKSAAAANGSVSIVKQLLVHGAHINVQGGSYGNHLRAAIYCGRNEVIDLLLDNGADVGLLPPHLLVDINYTISRAIAQRLFSAGIQSLRRNRFHQQQPLKSAVEGEGLIQEDIPDPTLALDDFDMFRHANGLDGDRGKRRLQPYH</sequence>
<dbReference type="Proteomes" id="UP000660729">
    <property type="component" value="Unassembled WGS sequence"/>
</dbReference>
<accession>A0A8H6VMQ8</accession>
<evidence type="ECO:0008006" key="3">
    <source>
        <dbReference type="Google" id="ProtNLM"/>
    </source>
</evidence>
<dbReference type="Gene3D" id="1.25.40.20">
    <property type="entry name" value="Ankyrin repeat-containing domain"/>
    <property type="match status" value="1"/>
</dbReference>
<organism evidence="1 2">
    <name type="scientific">Pseudocercospora fuligena</name>
    <dbReference type="NCBI Taxonomy" id="685502"/>
    <lineage>
        <taxon>Eukaryota</taxon>
        <taxon>Fungi</taxon>
        <taxon>Dikarya</taxon>
        <taxon>Ascomycota</taxon>
        <taxon>Pezizomycotina</taxon>
        <taxon>Dothideomycetes</taxon>
        <taxon>Dothideomycetidae</taxon>
        <taxon>Mycosphaerellales</taxon>
        <taxon>Mycosphaerellaceae</taxon>
        <taxon>Pseudocercospora</taxon>
    </lineage>
</organism>
<reference evidence="1" key="1">
    <citation type="submission" date="2020-04" db="EMBL/GenBank/DDBJ databases">
        <title>Draft genome resource of the tomato pathogen Pseudocercospora fuligena.</title>
        <authorList>
            <person name="Zaccaron A."/>
        </authorList>
    </citation>
    <scope>NUCLEOTIDE SEQUENCE</scope>
    <source>
        <strain evidence="1">PF001</strain>
    </source>
</reference>
<dbReference type="Pfam" id="PF12796">
    <property type="entry name" value="Ank_2"/>
    <property type="match status" value="1"/>
</dbReference>
<proteinExistence type="predicted"/>